<feature type="region of interest" description="Disordered" evidence="1">
    <location>
        <begin position="169"/>
        <end position="285"/>
    </location>
</feature>
<gene>
    <name evidence="2" type="ORF">TBRA_LOCUS2677</name>
</gene>
<evidence type="ECO:0000313" key="2">
    <source>
        <dbReference type="EMBL" id="CAB0030681.1"/>
    </source>
</evidence>
<proteinExistence type="predicted"/>
<accession>A0A6H5I4G5</accession>
<sequence length="406" mass="45077">MLVQVVRTARTRDIRRYSFTLARVVHQGTRTCDVRRDNLTPDATFRDSGTTSMWSSQRLKTISPRCSHSRGSQERIDHSNTNHSDFINVCGSALVYTPGARDKQLYEFLVYAGTNNVIADCLSRNPVTEQINIMTRSADGLKRVNYKLTLTRVARQKLKDTPKIVEAYDDDTTESTEKVKDAAEIPKTDAQSIAAEVGKLQDEAETDSCGKEKVDSAGDASAGDDSAVDDSARDDSAQGDSAVAEENENINAQNEDARDEDARSTAAVKSYSGEDDDAYESAEKTKTRGKFVTEKVIFECRDKLFMRKDNYLVFVASNGAPLDEGARQLSIHKALPKFVNGNPGEITIHKRSKTFKFGITLRGEKEESTPTIKSYMETGIKVLRQLLIKNNIECLSIALKIRHGNI</sequence>
<organism evidence="2 3">
    <name type="scientific">Trichogramma brassicae</name>
    <dbReference type="NCBI Taxonomy" id="86971"/>
    <lineage>
        <taxon>Eukaryota</taxon>
        <taxon>Metazoa</taxon>
        <taxon>Ecdysozoa</taxon>
        <taxon>Arthropoda</taxon>
        <taxon>Hexapoda</taxon>
        <taxon>Insecta</taxon>
        <taxon>Pterygota</taxon>
        <taxon>Neoptera</taxon>
        <taxon>Endopterygota</taxon>
        <taxon>Hymenoptera</taxon>
        <taxon>Apocrita</taxon>
        <taxon>Proctotrupomorpha</taxon>
        <taxon>Chalcidoidea</taxon>
        <taxon>Trichogrammatidae</taxon>
        <taxon>Trichogramma</taxon>
    </lineage>
</organism>
<dbReference type="AlphaFoldDB" id="A0A6H5I4G5"/>
<name>A0A6H5I4G5_9HYME</name>
<evidence type="ECO:0000313" key="3">
    <source>
        <dbReference type="Proteomes" id="UP000479190"/>
    </source>
</evidence>
<evidence type="ECO:0000256" key="1">
    <source>
        <dbReference type="SAM" id="MobiDB-lite"/>
    </source>
</evidence>
<feature type="compositionally biased region" description="Basic and acidic residues" evidence="1">
    <location>
        <begin position="175"/>
        <end position="187"/>
    </location>
</feature>
<keyword evidence="3" id="KW-1185">Reference proteome</keyword>
<protein>
    <submittedName>
        <fullName evidence="2">Uncharacterized protein</fullName>
    </submittedName>
</protein>
<dbReference type="EMBL" id="CADCXV010000513">
    <property type="protein sequence ID" value="CAB0030681.1"/>
    <property type="molecule type" value="Genomic_DNA"/>
</dbReference>
<dbReference type="OrthoDB" id="8193822at2759"/>
<dbReference type="Proteomes" id="UP000479190">
    <property type="component" value="Unassembled WGS sequence"/>
</dbReference>
<reference evidence="2 3" key="1">
    <citation type="submission" date="2020-02" db="EMBL/GenBank/DDBJ databases">
        <authorList>
            <person name="Ferguson B K."/>
        </authorList>
    </citation>
    <scope>NUCLEOTIDE SEQUENCE [LARGE SCALE GENOMIC DNA]</scope>
</reference>